<evidence type="ECO:0000256" key="6">
    <source>
        <dbReference type="PROSITE-ProRule" id="PRU00266"/>
    </source>
</evidence>
<accession>A0A9D3P6N0</accession>
<protein>
    <recommendedName>
        <fullName evidence="13">Double-stranded RNA-specific adenosine deaminase</fullName>
    </recommendedName>
</protein>
<reference evidence="11 12" key="1">
    <citation type="submission" date="2021-06" db="EMBL/GenBank/DDBJ databases">
        <title>Chromosome-level genome assembly of the red-tail catfish (Hemibagrus wyckioides).</title>
        <authorList>
            <person name="Shao F."/>
        </authorList>
    </citation>
    <scope>NUCLEOTIDE SEQUENCE [LARGE SCALE GENOMIC DNA]</scope>
    <source>
        <strain evidence="11">EC202008001</strain>
        <tissue evidence="11">Blood</tissue>
    </source>
</reference>
<evidence type="ECO:0000259" key="8">
    <source>
        <dbReference type="PROSITE" id="PS50137"/>
    </source>
</evidence>
<dbReference type="PANTHER" id="PTHR10910:SF107">
    <property type="entry name" value="DOUBLE-STRANDED RNA-SPECIFIC ADENOSINE DEAMINASE"/>
    <property type="match status" value="1"/>
</dbReference>
<keyword evidence="5" id="KW-0943">RNA-mediated gene silencing</keyword>
<comment type="caution">
    <text evidence="11">The sequence shown here is derived from an EMBL/GenBank/DDBJ whole genome shotgun (WGS) entry which is preliminary data.</text>
</comment>
<dbReference type="GO" id="GO:0005730">
    <property type="term" value="C:nucleolus"/>
    <property type="evidence" value="ECO:0007669"/>
    <property type="project" value="TreeGrafter"/>
</dbReference>
<feature type="domain" description="Z-binding" evidence="9">
    <location>
        <begin position="234"/>
        <end position="300"/>
    </location>
</feature>
<dbReference type="SUPFAM" id="SSF46785">
    <property type="entry name" value="Winged helix' DNA-binding domain"/>
    <property type="match status" value="2"/>
</dbReference>
<dbReference type="FunFam" id="3.30.160.20:FF:000005">
    <property type="entry name" value="Putative double-stranded RNA-specific adenosine deaminase"/>
    <property type="match status" value="3"/>
</dbReference>
<dbReference type="OrthoDB" id="10268011at2759"/>
<feature type="compositionally biased region" description="Polar residues" evidence="7">
    <location>
        <begin position="133"/>
        <end position="146"/>
    </location>
</feature>
<sequence>MSRGRGGHSKEYQRFSLPSHQGKPSQGSQSFPAHPRSPHIPSHNPNLDRFQHPPPYSSTGLPGASPGGPSLPPNPFISRFPGPSQVQAQKASSNRGACSGEAADFRQQQTLFLRGQIAEAPKFVPPQFEHRGSSPQCQTEYYNSPKPSRYVRGGGYNRGRPSWEKGFNTRYYPGPKTGWEQQHLRSQNNQYQCDSWVDWNVASLSSEFQSLSLETSSNSGSKASRSLPSGRYSLQLTTDIQKQVLSSLASLQQGETIQARHLAKRLRLPKKIVNQALYALSKLNQAVRLEAATPLWRLWKEGDTESFQGTQFRAKTDKGFAQDTFRKENQAIGEVVKPDSNLTSATSNTTEASSDSGEESEDSEKESSSEALDSDQASEKESGLFTTMEGKDTKEQILRYLHETGQANALMIAKNLGLRNAKQVNPTLYAMEKHGDLSRNSNVTPPAWELTAHRREKMDRQRKAAVAASIRHEESEICRTPGPVKDTQLTQKTECRSGLSEEVMTWENLPPSQTHDGKDSMFGNGMLEKQSHSNMDSILALGKNPSDDNDLTSVTYSSHGASFYQADEKNGGHPEWASDDIPEFLNTIRSEVAVSLAAPLPPAQNTETVRLQKLRLALSKNPVSGLMEYAQYLGYSCEFLLLEQSGPSHNPRFRMQVMLDGRRFPPAEASSKKVAKKVAAAETLRALHREMEGASSMEDELEQPAVPLAELNDFADDSFESSEEPPKALARSLPGGKNPVSVLMEHSQRSGHAIEFINTGQEGPAHDPRFMFQVKVGDSLYPEASAPSKKAARQLAAEEAVKALLAEGQLQLNKPQHTFCPLGEGDLSPAMPPCPSLPPLTAAELQAAHEAGVGDLINHLNNNAVSGLLEYARSRGFAAEIRLVGQSGLQHEPRFTYQAKLGGRWFPAVCASTKKQGKQEAADAALRVLIGEAEKAARTGELTAELPVSGSTVHDQFAMLSHQRFNALTARIQHSLLGRKILATIIMKRGADSLGTVVSLGTGNRCVKGEELSLKGDTVNDCHAEIISRRGFIRFLYSELMKHWDSPAEDNIFQVAEDGLLKIKDDITFHLYISTAPCGDGALFDKSCSELAEVTGSAHMPVFENAKQGKLRTKVENGEGTIPVESSAIVPTWDGIQHGERLRTMSCSDKILRWNVLGLQGALLSHFMHPVYLQSITLGYLYNHGHLTRAVCCRLARDGSELIKSLPAHFKLCHPEVGRVSVYDSTRHTGKTKESSVNWSLPDKLKVEVLDGTKGKVDSPKLEVSRVSKSNMFRHFRDLCRRAGRTDLLVLTSYAHAKMAACSFQQAKEQFYKALSQLGYGTWIGRPQEEKSFEAVETEAQNVVSAP</sequence>
<gene>
    <name evidence="11" type="ORF">KOW79_000433</name>
</gene>
<feature type="domain" description="DRBM" evidence="8">
    <location>
        <begin position="863"/>
        <end position="931"/>
    </location>
</feature>
<dbReference type="InterPro" id="IPR036388">
    <property type="entry name" value="WH-like_DNA-bd_sf"/>
</dbReference>
<dbReference type="InterPro" id="IPR014720">
    <property type="entry name" value="dsRBD_dom"/>
</dbReference>
<dbReference type="GO" id="GO:0006396">
    <property type="term" value="P:RNA processing"/>
    <property type="evidence" value="ECO:0007669"/>
    <property type="project" value="InterPro"/>
</dbReference>
<feature type="domain" description="DRBM" evidence="8">
    <location>
        <begin position="621"/>
        <end position="689"/>
    </location>
</feature>
<dbReference type="InterPro" id="IPR036390">
    <property type="entry name" value="WH_DNA-bd_sf"/>
</dbReference>
<evidence type="ECO:0000256" key="5">
    <source>
        <dbReference type="ARBA" id="ARBA00023158"/>
    </source>
</evidence>
<feature type="compositionally biased region" description="Low complexity" evidence="7">
    <location>
        <begin position="339"/>
        <end position="355"/>
    </location>
</feature>
<feature type="region of interest" description="Disordered" evidence="7">
    <location>
        <begin position="125"/>
        <end position="157"/>
    </location>
</feature>
<dbReference type="SUPFAM" id="SSF54768">
    <property type="entry name" value="dsRNA-binding domain-like"/>
    <property type="match status" value="3"/>
</dbReference>
<dbReference type="PROSITE" id="PS50137">
    <property type="entry name" value="DS_RBD"/>
    <property type="match status" value="3"/>
</dbReference>
<evidence type="ECO:0000256" key="4">
    <source>
        <dbReference type="ARBA" id="ARBA00022884"/>
    </source>
</evidence>
<keyword evidence="3" id="KW-0677">Repeat</keyword>
<evidence type="ECO:0000313" key="12">
    <source>
        <dbReference type="Proteomes" id="UP000824219"/>
    </source>
</evidence>
<evidence type="ECO:0000259" key="10">
    <source>
        <dbReference type="PROSITE" id="PS50141"/>
    </source>
</evidence>
<proteinExistence type="predicted"/>
<feature type="compositionally biased region" description="Low complexity" evidence="7">
    <location>
        <begin position="57"/>
        <end position="68"/>
    </location>
</feature>
<keyword evidence="4 6" id="KW-0694">RNA-binding</keyword>
<feature type="domain" description="A to I editase" evidence="10">
    <location>
        <begin position="999"/>
        <end position="1333"/>
    </location>
</feature>
<dbReference type="SMART" id="SM00552">
    <property type="entry name" value="ADEAMc"/>
    <property type="match status" value="1"/>
</dbReference>
<dbReference type="GO" id="GO:0003726">
    <property type="term" value="F:double-stranded RNA adenosine deaminase activity"/>
    <property type="evidence" value="ECO:0007669"/>
    <property type="project" value="InterPro"/>
</dbReference>
<dbReference type="Pfam" id="PF02295">
    <property type="entry name" value="z-alpha"/>
    <property type="match status" value="2"/>
</dbReference>
<evidence type="ECO:0000259" key="9">
    <source>
        <dbReference type="PROSITE" id="PS50139"/>
    </source>
</evidence>
<dbReference type="Gene3D" id="3.30.160.20">
    <property type="match status" value="3"/>
</dbReference>
<dbReference type="CDD" id="cd19915">
    <property type="entry name" value="DSRM_DRADA_rpt3"/>
    <property type="match status" value="1"/>
</dbReference>
<feature type="region of interest" description="Disordered" evidence="7">
    <location>
        <begin position="717"/>
        <end position="737"/>
    </location>
</feature>
<evidence type="ECO:0008006" key="13">
    <source>
        <dbReference type="Google" id="ProtNLM"/>
    </source>
</evidence>
<feature type="domain" description="Z-binding" evidence="9">
    <location>
        <begin position="387"/>
        <end position="452"/>
    </location>
</feature>
<evidence type="ECO:0000256" key="2">
    <source>
        <dbReference type="ARBA" id="ARBA00022490"/>
    </source>
</evidence>
<dbReference type="PROSITE" id="PS50141">
    <property type="entry name" value="A_DEAMIN_EDITASE"/>
    <property type="match status" value="1"/>
</dbReference>
<organism evidence="11 12">
    <name type="scientific">Hemibagrus wyckioides</name>
    <dbReference type="NCBI Taxonomy" id="337641"/>
    <lineage>
        <taxon>Eukaryota</taxon>
        <taxon>Metazoa</taxon>
        <taxon>Chordata</taxon>
        <taxon>Craniata</taxon>
        <taxon>Vertebrata</taxon>
        <taxon>Euteleostomi</taxon>
        <taxon>Actinopterygii</taxon>
        <taxon>Neopterygii</taxon>
        <taxon>Teleostei</taxon>
        <taxon>Ostariophysi</taxon>
        <taxon>Siluriformes</taxon>
        <taxon>Bagridae</taxon>
        <taxon>Hemibagrus</taxon>
    </lineage>
</organism>
<feature type="compositionally biased region" description="Polar residues" evidence="7">
    <location>
        <begin position="84"/>
        <end position="96"/>
    </location>
</feature>
<dbReference type="GO" id="GO:0008251">
    <property type="term" value="F:tRNA-specific adenosine deaminase activity"/>
    <property type="evidence" value="ECO:0007669"/>
    <property type="project" value="TreeGrafter"/>
</dbReference>
<feature type="region of interest" description="Disordered" evidence="7">
    <location>
        <begin position="1"/>
        <end position="100"/>
    </location>
</feature>
<keyword evidence="12" id="KW-1185">Reference proteome</keyword>
<feature type="domain" description="DRBM" evidence="8">
    <location>
        <begin position="738"/>
        <end position="806"/>
    </location>
</feature>
<dbReference type="Proteomes" id="UP000824219">
    <property type="component" value="Linkage Group LG01"/>
</dbReference>
<feature type="region of interest" description="Disordered" evidence="7">
    <location>
        <begin position="331"/>
        <end position="390"/>
    </location>
</feature>
<dbReference type="EMBL" id="JAHKSW010000001">
    <property type="protein sequence ID" value="KAG7335740.1"/>
    <property type="molecule type" value="Genomic_DNA"/>
</dbReference>
<dbReference type="InterPro" id="IPR002466">
    <property type="entry name" value="A_deamin"/>
</dbReference>
<evidence type="ECO:0000256" key="7">
    <source>
        <dbReference type="SAM" id="MobiDB-lite"/>
    </source>
</evidence>
<dbReference type="GO" id="GO:0003725">
    <property type="term" value="F:double-stranded RNA binding"/>
    <property type="evidence" value="ECO:0007669"/>
    <property type="project" value="TreeGrafter"/>
</dbReference>
<keyword evidence="2" id="KW-0963">Cytoplasm</keyword>
<dbReference type="InterPro" id="IPR042371">
    <property type="entry name" value="Z_dom"/>
</dbReference>
<dbReference type="GO" id="GO:0005737">
    <property type="term" value="C:cytoplasm"/>
    <property type="evidence" value="ECO:0007669"/>
    <property type="project" value="UniProtKB-SubCell"/>
</dbReference>
<dbReference type="Pfam" id="PF00035">
    <property type="entry name" value="dsrm"/>
    <property type="match status" value="3"/>
</dbReference>
<comment type="subcellular location">
    <subcellularLocation>
        <location evidence="1">Cytoplasm</location>
    </subcellularLocation>
</comment>
<dbReference type="PANTHER" id="PTHR10910">
    <property type="entry name" value="EUKARYOTE SPECIFIC DSRNA BINDING PROTEIN"/>
    <property type="match status" value="1"/>
</dbReference>
<dbReference type="PROSITE" id="PS50139">
    <property type="entry name" value="Z_BINDING"/>
    <property type="match status" value="2"/>
</dbReference>
<dbReference type="GO" id="GO:0031047">
    <property type="term" value="P:regulatory ncRNA-mediated gene silencing"/>
    <property type="evidence" value="ECO:0007669"/>
    <property type="project" value="UniProtKB-KW"/>
</dbReference>
<feature type="region of interest" description="Disordered" evidence="7">
    <location>
        <begin position="508"/>
        <end position="528"/>
    </location>
</feature>
<dbReference type="InterPro" id="IPR044457">
    <property type="entry name" value="ADAR1_DSRM_3"/>
</dbReference>
<dbReference type="Pfam" id="PF02137">
    <property type="entry name" value="A_deamin"/>
    <property type="match status" value="1"/>
</dbReference>
<name>A0A9D3P6N0_9TELE</name>
<dbReference type="SMART" id="SM00358">
    <property type="entry name" value="DSRM"/>
    <property type="match status" value="3"/>
</dbReference>
<evidence type="ECO:0000256" key="1">
    <source>
        <dbReference type="ARBA" id="ARBA00004496"/>
    </source>
</evidence>
<dbReference type="GO" id="GO:0006382">
    <property type="term" value="P:adenosine to inosine editing"/>
    <property type="evidence" value="ECO:0007669"/>
    <property type="project" value="TreeGrafter"/>
</dbReference>
<feature type="compositionally biased region" description="Polar residues" evidence="7">
    <location>
        <begin position="16"/>
        <end position="31"/>
    </location>
</feature>
<evidence type="ECO:0000313" key="11">
    <source>
        <dbReference type="EMBL" id="KAG7335740.1"/>
    </source>
</evidence>
<dbReference type="SMART" id="SM00550">
    <property type="entry name" value="Zalpha"/>
    <property type="match status" value="2"/>
</dbReference>
<evidence type="ECO:0000256" key="3">
    <source>
        <dbReference type="ARBA" id="ARBA00022737"/>
    </source>
</evidence>
<dbReference type="Gene3D" id="1.10.10.10">
    <property type="entry name" value="Winged helix-like DNA-binding domain superfamily/Winged helix DNA-binding domain"/>
    <property type="match status" value="2"/>
</dbReference>